<dbReference type="PIRSF" id="PIRSF015952">
    <property type="entry name" value="U3snoRNP11"/>
    <property type="match status" value="1"/>
</dbReference>
<evidence type="ECO:0000313" key="8">
    <source>
        <dbReference type="EMBL" id="KAF3032061.1"/>
    </source>
</evidence>
<accession>A0A9P4WGS8</accession>
<name>A0A9P4WGS8_9PLEO</name>
<comment type="subcellular location">
    <subcellularLocation>
        <location evidence="2 6">Nucleus</location>
        <location evidence="2 6">Nucleolus</location>
    </subcellularLocation>
</comment>
<evidence type="ECO:0000313" key="9">
    <source>
        <dbReference type="Proteomes" id="UP000758155"/>
    </source>
</evidence>
<comment type="subunit">
    <text evidence="6">Component of the ribosomal small subunit (SSU) processome.</text>
</comment>
<organism evidence="8 9">
    <name type="scientific">Didymella heteroderae</name>
    <dbReference type="NCBI Taxonomy" id="1769908"/>
    <lineage>
        <taxon>Eukaryota</taxon>
        <taxon>Fungi</taxon>
        <taxon>Dikarya</taxon>
        <taxon>Ascomycota</taxon>
        <taxon>Pezizomycotina</taxon>
        <taxon>Dothideomycetes</taxon>
        <taxon>Pleosporomycetidae</taxon>
        <taxon>Pleosporales</taxon>
        <taxon>Pleosporineae</taxon>
        <taxon>Didymellaceae</taxon>
        <taxon>Didymella</taxon>
    </lineage>
</organism>
<reference evidence="8" key="1">
    <citation type="submission" date="2019-04" db="EMBL/GenBank/DDBJ databases">
        <title>Sequencing of skin fungus with MAO and IRED activity.</title>
        <authorList>
            <person name="Marsaioli A.J."/>
            <person name="Bonatto J.M.C."/>
            <person name="Reis Junior O."/>
        </authorList>
    </citation>
    <scope>NUCLEOTIDE SEQUENCE</scope>
    <source>
        <strain evidence="8">28M1</strain>
    </source>
</reference>
<dbReference type="Pfam" id="PF03998">
    <property type="entry name" value="Utp11"/>
    <property type="match status" value="1"/>
</dbReference>
<feature type="region of interest" description="Disordered" evidence="7">
    <location>
        <begin position="59"/>
        <end position="81"/>
    </location>
</feature>
<keyword evidence="5 6" id="KW-0539">Nucleus</keyword>
<dbReference type="OrthoDB" id="29058at2759"/>
<evidence type="ECO:0000256" key="6">
    <source>
        <dbReference type="PIRNR" id="PIRNR015952"/>
    </source>
</evidence>
<dbReference type="InterPro" id="IPR007144">
    <property type="entry name" value="SSU_processome_Utp11"/>
</dbReference>
<evidence type="ECO:0000256" key="5">
    <source>
        <dbReference type="ARBA" id="ARBA00023242"/>
    </source>
</evidence>
<dbReference type="PANTHER" id="PTHR12838:SF0">
    <property type="entry name" value="U3 SMALL NUCLEOLAR RNA-ASSOCIATED PROTEIN 11-RELATED"/>
    <property type="match status" value="1"/>
</dbReference>
<evidence type="ECO:0000256" key="1">
    <source>
        <dbReference type="ARBA" id="ARBA00004099"/>
    </source>
</evidence>
<keyword evidence="4 6" id="KW-0698">rRNA processing</keyword>
<comment type="caution">
    <text evidence="8">The sequence shown here is derived from an EMBL/GenBank/DDBJ whole genome shotgun (WGS) entry which is preliminary data.</text>
</comment>
<sequence length="280" mass="33174">MSSMRNAVQRRNHKERAQPEERKKWGLLEKRKDYKLRAADHRQKKAKLKILSEKARDRNPDEFSFKMMSSSVDSKGRKVADRGNEALSMDVVKLLKTQDAAYIRTMLQQVRRERQKLEERLVLEDQEVRALRDGSEERTGKHRVFVENEEEQEEFDADAWFGEGRAMPTASRPEVPAEWEDDEDDVEDEDEEEEHRPQKKTLSAKKLREQEEEAKRMKKFEKTRSRAQSRTAFRLQMVKKKERELVAAEEELEKQRAKMNSSVGGVNKNGVKFKIRERKR</sequence>
<feature type="region of interest" description="Disordered" evidence="7">
    <location>
        <begin position="1"/>
        <end position="24"/>
    </location>
</feature>
<comment type="function">
    <text evidence="1 6">Involved in nucleolar processing of pre-18S ribosomal RNA.</text>
</comment>
<dbReference type="GO" id="GO:0006364">
    <property type="term" value="P:rRNA processing"/>
    <property type="evidence" value="ECO:0007669"/>
    <property type="project" value="UniProtKB-UniRule"/>
</dbReference>
<comment type="similarity">
    <text evidence="3 6">Belongs to the UTP11 family.</text>
</comment>
<dbReference type="AlphaFoldDB" id="A0A9P4WGS8"/>
<dbReference type="EMBL" id="SWKV01000112">
    <property type="protein sequence ID" value="KAF3032061.1"/>
    <property type="molecule type" value="Genomic_DNA"/>
</dbReference>
<feature type="compositionally biased region" description="Basic and acidic residues" evidence="7">
    <location>
        <begin position="15"/>
        <end position="24"/>
    </location>
</feature>
<evidence type="ECO:0000256" key="3">
    <source>
        <dbReference type="ARBA" id="ARBA00008105"/>
    </source>
</evidence>
<protein>
    <recommendedName>
        <fullName evidence="6">U3 small nucleolar RNA-associated protein 11</fullName>
        <shortName evidence="6">U3 snoRNA-associated protein 11</shortName>
    </recommendedName>
</protein>
<dbReference type="Proteomes" id="UP000758155">
    <property type="component" value="Unassembled WGS sequence"/>
</dbReference>
<dbReference type="GO" id="GO:0032040">
    <property type="term" value="C:small-subunit processome"/>
    <property type="evidence" value="ECO:0007669"/>
    <property type="project" value="UniProtKB-UniRule"/>
</dbReference>
<feature type="compositionally biased region" description="Basic residues" evidence="7">
    <location>
        <begin position="271"/>
        <end position="280"/>
    </location>
</feature>
<dbReference type="PANTHER" id="PTHR12838">
    <property type="entry name" value="U3 SMALL NUCLEOLAR RNA-ASSOCIATED PROTEIN 11"/>
    <property type="match status" value="1"/>
</dbReference>
<evidence type="ECO:0000256" key="4">
    <source>
        <dbReference type="ARBA" id="ARBA00022552"/>
    </source>
</evidence>
<feature type="compositionally biased region" description="Basic and acidic residues" evidence="7">
    <location>
        <begin position="206"/>
        <end position="224"/>
    </location>
</feature>
<keyword evidence="9" id="KW-1185">Reference proteome</keyword>
<feature type="region of interest" description="Disordered" evidence="7">
    <location>
        <begin position="131"/>
        <end position="228"/>
    </location>
</feature>
<evidence type="ECO:0000256" key="7">
    <source>
        <dbReference type="SAM" id="MobiDB-lite"/>
    </source>
</evidence>
<feature type="compositionally biased region" description="Acidic residues" evidence="7">
    <location>
        <begin position="177"/>
        <end position="193"/>
    </location>
</feature>
<proteinExistence type="inferred from homology"/>
<feature type="region of interest" description="Disordered" evidence="7">
    <location>
        <begin position="256"/>
        <end position="280"/>
    </location>
</feature>
<feature type="compositionally biased region" description="Acidic residues" evidence="7">
    <location>
        <begin position="147"/>
        <end position="157"/>
    </location>
</feature>
<gene>
    <name evidence="8" type="ORF">E8E12_002632</name>
</gene>
<evidence type="ECO:0000256" key="2">
    <source>
        <dbReference type="ARBA" id="ARBA00004604"/>
    </source>
</evidence>